<dbReference type="AlphaFoldDB" id="A0A397PDS8"/>
<dbReference type="Gene3D" id="3.40.190.10">
    <property type="entry name" value="Periplasmic binding protein-like II"/>
    <property type="match status" value="3"/>
</dbReference>
<dbReference type="OrthoDB" id="9811622at2"/>
<comment type="caution">
    <text evidence="1">The sequence shown here is derived from an EMBL/GenBank/DDBJ whole genome shotgun (WGS) entry which is preliminary data.</text>
</comment>
<dbReference type="SUPFAM" id="SSF53850">
    <property type="entry name" value="Periplasmic binding protein-like II"/>
    <property type="match status" value="1"/>
</dbReference>
<dbReference type="Proteomes" id="UP000266568">
    <property type="component" value="Unassembled WGS sequence"/>
</dbReference>
<evidence type="ECO:0000313" key="1">
    <source>
        <dbReference type="EMBL" id="RIA43791.1"/>
    </source>
</evidence>
<sequence>MRGMTWDHARGYDPLVAASRAWAAVGGGEIVWDRRSLQDFESFPVEELARRYDLIVIDHPHVGQVAEAGCLAPLDTLCEAESLAGIAAGSVGGSYESYNWAGHQWALPIDAAAQVQAWVPGRIAGPPADWDAVSALARDGRLALALRPPHSLMSLFTLSGLLGVALPVEEDALFPDAARTAYDRLAALAALVGPDAYTQDPIAVLEAMATPESPIAVSPLIYGYMNYALADFRAVRIAFADLPSADPQGSALGGTGIAVSAFGEAPAEAARFAQWVASGAVQRGLYAAAGGQPAHADAWSDAAVNDPVDGFYTNTRASLDRAWLRPRHDGYMAFQHAASERLNTALRADEDAVSALAALNDLYRNSR</sequence>
<dbReference type="Pfam" id="PF13416">
    <property type="entry name" value="SBP_bac_8"/>
    <property type="match status" value="1"/>
</dbReference>
<proteinExistence type="predicted"/>
<organism evidence="1 2">
    <name type="scientific">Hephaestia caeni</name>
    <dbReference type="NCBI Taxonomy" id="645617"/>
    <lineage>
        <taxon>Bacteria</taxon>
        <taxon>Pseudomonadati</taxon>
        <taxon>Pseudomonadota</taxon>
        <taxon>Alphaproteobacteria</taxon>
        <taxon>Sphingomonadales</taxon>
        <taxon>Sphingomonadaceae</taxon>
        <taxon>Hephaestia</taxon>
    </lineage>
</organism>
<gene>
    <name evidence="1" type="ORF">DFR49_2020</name>
</gene>
<dbReference type="EMBL" id="QXDC01000003">
    <property type="protein sequence ID" value="RIA43791.1"/>
    <property type="molecule type" value="Genomic_DNA"/>
</dbReference>
<evidence type="ECO:0000313" key="2">
    <source>
        <dbReference type="Proteomes" id="UP000266568"/>
    </source>
</evidence>
<accession>A0A397PDS8</accession>
<keyword evidence="2" id="KW-1185">Reference proteome</keyword>
<protein>
    <submittedName>
        <fullName evidence="1">Carbohydrate ABC transporter substrate-binding protein (CUT1 family)</fullName>
    </submittedName>
</protein>
<name>A0A397PDS8_9SPHN</name>
<dbReference type="RefSeq" id="WP_119035599.1">
    <property type="nucleotide sequence ID" value="NZ_QXDC01000003.1"/>
</dbReference>
<dbReference type="InterPro" id="IPR006059">
    <property type="entry name" value="SBP"/>
</dbReference>
<reference evidence="1 2" key="1">
    <citation type="submission" date="2018-08" db="EMBL/GenBank/DDBJ databases">
        <title>Genomic Encyclopedia of Type Strains, Phase IV (KMG-IV): sequencing the most valuable type-strain genomes for metagenomic binning, comparative biology and taxonomic classification.</title>
        <authorList>
            <person name="Goeker M."/>
        </authorList>
    </citation>
    <scope>NUCLEOTIDE SEQUENCE [LARGE SCALE GENOMIC DNA]</scope>
    <source>
        <strain evidence="1 2">DSM 25527</strain>
    </source>
</reference>